<evidence type="ECO:0000256" key="1">
    <source>
        <dbReference type="SAM" id="MobiDB-lite"/>
    </source>
</evidence>
<dbReference type="PANTHER" id="PTHR37013">
    <property type="entry name" value="INTEGRAL MEMBRANE PROTEIN (AFU_ORTHOLOGUE AFUA_1G05950)-RELATED"/>
    <property type="match status" value="1"/>
</dbReference>
<feature type="domain" description="DUF7703" evidence="3">
    <location>
        <begin position="30"/>
        <end position="272"/>
    </location>
</feature>
<keyword evidence="2" id="KW-0472">Membrane</keyword>
<feature type="transmembrane region" description="Helical" evidence="2">
    <location>
        <begin position="36"/>
        <end position="58"/>
    </location>
</feature>
<dbReference type="EMBL" id="JAVRQU010000018">
    <property type="protein sequence ID" value="KAK5692855.1"/>
    <property type="molecule type" value="Genomic_DNA"/>
</dbReference>
<comment type="caution">
    <text evidence="4">The sequence shown here is derived from an EMBL/GenBank/DDBJ whole genome shotgun (WGS) entry which is preliminary data.</text>
</comment>
<feature type="transmembrane region" description="Helical" evidence="2">
    <location>
        <begin position="180"/>
        <end position="198"/>
    </location>
</feature>
<dbReference type="AlphaFoldDB" id="A0AAN7VM41"/>
<organism evidence="4 5">
    <name type="scientific">Elasticomyces elasticus</name>
    <dbReference type="NCBI Taxonomy" id="574655"/>
    <lineage>
        <taxon>Eukaryota</taxon>
        <taxon>Fungi</taxon>
        <taxon>Dikarya</taxon>
        <taxon>Ascomycota</taxon>
        <taxon>Pezizomycotina</taxon>
        <taxon>Dothideomycetes</taxon>
        <taxon>Dothideomycetidae</taxon>
        <taxon>Mycosphaerellales</taxon>
        <taxon>Teratosphaeriaceae</taxon>
        <taxon>Elasticomyces</taxon>
    </lineage>
</organism>
<gene>
    <name evidence="4" type="ORF">LTR97_010331</name>
</gene>
<feature type="region of interest" description="Disordered" evidence="1">
    <location>
        <begin position="361"/>
        <end position="380"/>
    </location>
</feature>
<feature type="transmembrane region" description="Helical" evidence="2">
    <location>
        <begin position="98"/>
        <end position="120"/>
    </location>
</feature>
<reference evidence="4" key="1">
    <citation type="submission" date="2023-08" db="EMBL/GenBank/DDBJ databases">
        <title>Black Yeasts Isolated from many extreme environments.</title>
        <authorList>
            <person name="Coleine C."/>
            <person name="Stajich J.E."/>
            <person name="Selbmann L."/>
        </authorList>
    </citation>
    <scope>NUCLEOTIDE SEQUENCE</scope>
    <source>
        <strain evidence="4">CCFEE 5810</strain>
    </source>
</reference>
<dbReference type="Pfam" id="PF24802">
    <property type="entry name" value="DUF7703"/>
    <property type="match status" value="1"/>
</dbReference>
<dbReference type="InterPro" id="IPR056120">
    <property type="entry name" value="DUF7703"/>
</dbReference>
<feature type="transmembrane region" description="Helical" evidence="2">
    <location>
        <begin position="141"/>
        <end position="160"/>
    </location>
</feature>
<dbReference type="Proteomes" id="UP001310594">
    <property type="component" value="Unassembled WGS sequence"/>
</dbReference>
<proteinExistence type="predicted"/>
<feature type="transmembrane region" description="Helical" evidence="2">
    <location>
        <begin position="219"/>
        <end position="244"/>
    </location>
</feature>
<evidence type="ECO:0000313" key="5">
    <source>
        <dbReference type="Proteomes" id="UP001310594"/>
    </source>
</evidence>
<protein>
    <recommendedName>
        <fullName evidence="3">DUF7703 domain-containing protein</fullName>
    </recommendedName>
</protein>
<keyword evidence="2" id="KW-1133">Transmembrane helix</keyword>
<sequence>MSPSPTDGSASSASWISPGAGITGGYDGNSQTLRMFIVFFAGLAMYNACEVTIMVLLTFNTWRGLYFWSLLTASLGIIPYALGFLLKFMNITVGQERWLAVVLLTIGWYPMITGQALVLWSRLHLIVNGERGDMILRYTKWMIVVDVIIFHIPTTVLTFGSNGSVQTEIFATGYSVMEKIQMVGFFLQEVTLSSIYIVETIKLLRTSLQPRTRTVMKQLVFINAVIILMDLALLGLEGASLYILETLLKGVIYSIKLKLEFAILGKLVKFVGATRSDLDSEPRNTSVGFVVAETKAKIVEDEMNISEFVDLSRVGTDLTHPSQPSDSTSRRRRSRINSSELDWNLSRFEHVEDISELIEESSISSSRPPSCHFRAGNGEV</sequence>
<evidence type="ECO:0000313" key="4">
    <source>
        <dbReference type="EMBL" id="KAK5692855.1"/>
    </source>
</evidence>
<feature type="transmembrane region" description="Helical" evidence="2">
    <location>
        <begin position="65"/>
        <end position="86"/>
    </location>
</feature>
<keyword evidence="2" id="KW-0812">Transmembrane</keyword>
<dbReference type="PANTHER" id="PTHR37013:SF3">
    <property type="entry name" value="INTEGRAL MEMBRANE PROTEIN (AFU_ORTHOLOGUE AFUA_1G05950)"/>
    <property type="match status" value="1"/>
</dbReference>
<evidence type="ECO:0000256" key="2">
    <source>
        <dbReference type="SAM" id="Phobius"/>
    </source>
</evidence>
<evidence type="ECO:0000259" key="3">
    <source>
        <dbReference type="Pfam" id="PF24802"/>
    </source>
</evidence>
<accession>A0AAN7VM41</accession>
<name>A0AAN7VM41_9PEZI</name>